<accession>A0A5K8AC81</accession>
<dbReference type="RefSeq" id="WP_155310791.1">
    <property type="nucleotide sequence ID" value="NZ_AP021879.1"/>
</dbReference>
<dbReference type="CDD" id="cd00085">
    <property type="entry name" value="HNHc"/>
    <property type="match status" value="1"/>
</dbReference>
<protein>
    <recommendedName>
        <fullName evidence="3">HNH nuclease domain-containing protein</fullName>
    </recommendedName>
</protein>
<dbReference type="InterPro" id="IPR003615">
    <property type="entry name" value="HNH_nuc"/>
</dbReference>
<dbReference type="Gene3D" id="1.10.30.50">
    <property type="match status" value="1"/>
</dbReference>
<sequence length="360" mass="41293">MLFAYTYVPHPMEKMQEFIEFIFFEVWCKAPGGPPFSLDLFDAAPELKDVMEAFHYSDTKGADFFNGHIERIYGLFADLSPEQVGQLQAWFRGNNDIAGLCRNDPTVAIARYDDLNTFNPPLANELASFFKGLYKKDLLELEVLRNVIGEMNDHHTQFTTVNRQGKCPFCGINDVKGVYHSRREAYDHFLPKGKYPFNSINFHNLAPACHECNSSYKLNKDPLYDAKDPLLTKNGRRKAFYPYQTTPPTIDIEIALNTKDWTNITPDDVNISTGPEMAREEIDTWLDVYGIEERYKAKCCGDNEGKYWIEQVKDEWANGGRTPEEFLTTLSRQAKSRPFAEANFLKLAFLEGCNRSGLFT</sequence>
<evidence type="ECO:0000313" key="2">
    <source>
        <dbReference type="Proteomes" id="UP000422108"/>
    </source>
</evidence>
<dbReference type="AlphaFoldDB" id="A0A5K8AC81"/>
<evidence type="ECO:0008006" key="3">
    <source>
        <dbReference type="Google" id="ProtNLM"/>
    </source>
</evidence>
<proteinExistence type="predicted"/>
<gene>
    <name evidence="1" type="ORF">DSCOOX_28040</name>
</gene>
<organism evidence="1 2">
    <name type="scientific">Desulfosarcina ovata subsp. ovata</name>
    <dbReference type="NCBI Taxonomy" id="2752305"/>
    <lineage>
        <taxon>Bacteria</taxon>
        <taxon>Pseudomonadati</taxon>
        <taxon>Thermodesulfobacteriota</taxon>
        <taxon>Desulfobacteria</taxon>
        <taxon>Desulfobacterales</taxon>
        <taxon>Desulfosarcinaceae</taxon>
        <taxon>Desulfosarcina</taxon>
    </lineage>
</organism>
<evidence type="ECO:0000313" key="1">
    <source>
        <dbReference type="EMBL" id="BBO89624.1"/>
    </source>
</evidence>
<dbReference type="Proteomes" id="UP000422108">
    <property type="component" value="Chromosome"/>
</dbReference>
<dbReference type="EMBL" id="AP021879">
    <property type="protein sequence ID" value="BBO89624.1"/>
    <property type="molecule type" value="Genomic_DNA"/>
</dbReference>
<name>A0A5K8AC81_9BACT</name>
<keyword evidence="2" id="KW-1185">Reference proteome</keyword>
<reference evidence="1 2" key="1">
    <citation type="submission" date="2019-11" db="EMBL/GenBank/DDBJ databases">
        <title>Comparative genomics of hydrocarbon-degrading Desulfosarcina strains.</title>
        <authorList>
            <person name="Watanabe M."/>
            <person name="Kojima H."/>
            <person name="Fukui M."/>
        </authorList>
    </citation>
    <scope>NUCLEOTIDE SEQUENCE [LARGE SCALE GENOMIC DNA]</scope>
    <source>
        <strain evidence="2">oXyS1</strain>
    </source>
</reference>